<dbReference type="KEGG" id="wso:WSWS_00160"/>
<dbReference type="PIRSF" id="PIRSF037847">
    <property type="entry name" value="NiaR"/>
    <property type="match status" value="1"/>
</dbReference>
<dbReference type="GO" id="GO:0036094">
    <property type="term" value="F:small molecule binding"/>
    <property type="evidence" value="ECO:0007669"/>
    <property type="project" value="InterPro"/>
</dbReference>
<sequence>MTSLERQAAIRAALSNPETPTISANTFAQQFGVSRQTIVGDIALIRATGDQIIATPQGYQYAKAFTHETILVMQHTFEEIEPELTIMVETGLTVTDVQVEHPLYGLLRGELSIASIGDVKQFVYQLSRTNSQPLSALTNGIHMHRVTYNHAAELQNARVKLREIGFLFEN</sequence>
<dbReference type="PANTHER" id="PTHR40068:SF1">
    <property type="entry name" value="TRANSCRIPTION REPRESSOR NIAR-RELATED"/>
    <property type="match status" value="1"/>
</dbReference>
<dbReference type="GeneID" id="94545373"/>
<dbReference type="RefSeq" id="WP_070229478.1">
    <property type="nucleotide sequence ID" value="NZ_BJYO01000003.1"/>
</dbReference>
<reference evidence="1 2" key="1">
    <citation type="submission" date="2018-07" db="EMBL/GenBank/DDBJ databases">
        <title>Genomic Encyclopedia of Type Strains, Phase III (KMG-III): the genomes of soil and plant-associated and newly described type strains.</title>
        <authorList>
            <person name="Whitman W."/>
        </authorList>
    </citation>
    <scope>NUCLEOTIDE SEQUENCE [LARGE SCALE GENOMIC DNA]</scope>
    <source>
        <strain evidence="1 2">CECT 7031</strain>
    </source>
</reference>
<dbReference type="InterPro" id="IPR035922">
    <property type="entry name" value="3H_dom_sf"/>
</dbReference>
<evidence type="ECO:0000313" key="1">
    <source>
        <dbReference type="EMBL" id="RDL06513.1"/>
    </source>
</evidence>
<evidence type="ECO:0000313" key="2">
    <source>
        <dbReference type="Proteomes" id="UP000254912"/>
    </source>
</evidence>
<dbReference type="InterPro" id="IPR013196">
    <property type="entry name" value="HTH_11"/>
</dbReference>
<accession>A0A288QUM9</accession>
<dbReference type="SUPFAM" id="SSF46785">
    <property type="entry name" value="Winged helix' DNA-binding domain"/>
    <property type="match status" value="1"/>
</dbReference>
<dbReference type="InterPro" id="IPR004173">
    <property type="entry name" value="3H_domain"/>
</dbReference>
<dbReference type="Pfam" id="PF08279">
    <property type="entry name" value="HTH_11"/>
    <property type="match status" value="1"/>
</dbReference>
<protein>
    <submittedName>
        <fullName evidence="1">Uncharacterized protein</fullName>
    </submittedName>
</protein>
<dbReference type="InterPro" id="IPR036388">
    <property type="entry name" value="WH-like_DNA-bd_sf"/>
</dbReference>
<dbReference type="InterPro" id="IPR026043">
    <property type="entry name" value="NadR"/>
</dbReference>
<dbReference type="Gene3D" id="3.30.1340.20">
    <property type="entry name" value="3H domain"/>
    <property type="match status" value="1"/>
</dbReference>
<dbReference type="PANTHER" id="PTHR40068">
    <property type="entry name" value="TRANSCRIPTION REPRESSOR NIAR-RELATED"/>
    <property type="match status" value="1"/>
</dbReference>
<gene>
    <name evidence="1" type="ORF">DFP99_0891</name>
</gene>
<comment type="caution">
    <text evidence="1">The sequence shown here is derived from an EMBL/GenBank/DDBJ whole genome shotgun (WGS) entry which is preliminary data.</text>
</comment>
<dbReference type="InterPro" id="IPR036390">
    <property type="entry name" value="WH_DNA-bd_sf"/>
</dbReference>
<organism evidence="1 2">
    <name type="scientific">Weissella soli</name>
    <dbReference type="NCBI Taxonomy" id="155866"/>
    <lineage>
        <taxon>Bacteria</taxon>
        <taxon>Bacillati</taxon>
        <taxon>Bacillota</taxon>
        <taxon>Bacilli</taxon>
        <taxon>Lactobacillales</taxon>
        <taxon>Lactobacillaceae</taxon>
        <taxon>Weissella</taxon>
    </lineage>
</organism>
<dbReference type="AlphaFoldDB" id="A0A288QUM9"/>
<dbReference type="Gene3D" id="1.10.10.10">
    <property type="entry name" value="Winged helix-like DNA-binding domain superfamily/Winged helix DNA-binding domain"/>
    <property type="match status" value="1"/>
</dbReference>
<dbReference type="Pfam" id="PF02829">
    <property type="entry name" value="3H"/>
    <property type="match status" value="1"/>
</dbReference>
<dbReference type="Proteomes" id="UP000254912">
    <property type="component" value="Unassembled WGS sequence"/>
</dbReference>
<name>A0A288QUM9_9LACO</name>
<proteinExistence type="predicted"/>
<dbReference type="SUPFAM" id="SSF75500">
    <property type="entry name" value="Putative transcriptional regulator TM1602, C-terminal domain"/>
    <property type="match status" value="1"/>
</dbReference>
<keyword evidence="2" id="KW-1185">Reference proteome</keyword>
<dbReference type="EMBL" id="QRAS01000002">
    <property type="protein sequence ID" value="RDL06513.1"/>
    <property type="molecule type" value="Genomic_DNA"/>
</dbReference>